<dbReference type="PANTHER" id="PTHR40047:SF1">
    <property type="entry name" value="UPF0703 PROTEIN YCGQ"/>
    <property type="match status" value="1"/>
</dbReference>
<accession>A0A168DSX5</accession>
<dbReference type="RefSeq" id="WP_066624137.1">
    <property type="nucleotide sequence ID" value="NZ_FQXL01000005.1"/>
</dbReference>
<dbReference type="InterPro" id="IPR048493">
    <property type="entry name" value="DUF1980_N"/>
</dbReference>
<feature type="domain" description="DUF1980" evidence="2">
    <location>
        <begin position="17"/>
        <end position="107"/>
    </location>
</feature>
<dbReference type="InterPro" id="IPR052955">
    <property type="entry name" value="UPF0703_membrane_permease"/>
</dbReference>
<dbReference type="InterPro" id="IPR015402">
    <property type="entry name" value="DUF1980"/>
</dbReference>
<feature type="transmembrane region" description="Helical" evidence="1">
    <location>
        <begin position="47"/>
        <end position="64"/>
    </location>
</feature>
<sequence length="256" mass="28823">MTTNKKINFNIGEFTWFILLLAISFYFYKLVSSGNVTMFISPSMSKYVLFASIALLILGIFQLPKIINTPNGKAKFGYLIFAIPIIIGILVDPVGLNQQIADAKGVNVVQNTSQTNAKAIKENSTITKNNEIILNEKNFFTYVNGINDDPNKFKDYRITLTGFVYKDDSIKHNQFVIARMLMVYCAADTQIIGFLCNYDGQNLDKDTWVQITGVLDTTNYTDSSSKENFLIPLIKVQSIKKVNPPASKYVYINNTD</sequence>
<comment type="caution">
    <text evidence="4">The sequence shown here is derived from an EMBL/GenBank/DDBJ whole genome shotgun (WGS) entry which is preliminary data.</text>
</comment>
<dbReference type="OrthoDB" id="9770408at2"/>
<dbReference type="PANTHER" id="PTHR40047">
    <property type="entry name" value="UPF0703 PROTEIN YCGQ"/>
    <property type="match status" value="1"/>
</dbReference>
<feature type="transmembrane region" description="Helical" evidence="1">
    <location>
        <begin position="7"/>
        <end position="27"/>
    </location>
</feature>
<evidence type="ECO:0000259" key="2">
    <source>
        <dbReference type="Pfam" id="PF09323"/>
    </source>
</evidence>
<protein>
    <submittedName>
        <fullName evidence="4">Putative two-component membrane permease complex subunit</fullName>
    </submittedName>
</protein>
<evidence type="ECO:0000313" key="5">
    <source>
        <dbReference type="Proteomes" id="UP000076603"/>
    </source>
</evidence>
<evidence type="ECO:0000313" key="4">
    <source>
        <dbReference type="EMBL" id="KZL91440.1"/>
    </source>
</evidence>
<dbReference type="Pfam" id="PF21537">
    <property type="entry name" value="DUF1980_C"/>
    <property type="match status" value="1"/>
</dbReference>
<keyword evidence="1" id="KW-0812">Transmembrane</keyword>
<feature type="transmembrane region" description="Helical" evidence="1">
    <location>
        <begin position="76"/>
        <end position="96"/>
    </location>
</feature>
<dbReference type="AlphaFoldDB" id="A0A168DSX5"/>
<reference evidence="4 5" key="1">
    <citation type="submission" date="2016-04" db="EMBL/GenBank/DDBJ databases">
        <title>Genome sequence of Clostridium magnum DSM 2767.</title>
        <authorList>
            <person name="Poehlein A."/>
            <person name="Uhlig R."/>
            <person name="Fischer R."/>
            <person name="Bahl H."/>
            <person name="Daniel R."/>
        </authorList>
    </citation>
    <scope>NUCLEOTIDE SEQUENCE [LARGE SCALE GENOMIC DNA]</scope>
    <source>
        <strain evidence="4 5">DSM 2767</strain>
    </source>
</reference>
<keyword evidence="1" id="KW-0472">Membrane</keyword>
<dbReference type="InterPro" id="IPR048447">
    <property type="entry name" value="DUF1980_C"/>
</dbReference>
<name>A0A168DSX5_9CLOT</name>
<dbReference type="STRING" id="1121326.CLMAG_31990"/>
<dbReference type="NCBIfam" id="TIGR03943">
    <property type="entry name" value="TIGR03943 family putative permease subunit"/>
    <property type="match status" value="1"/>
</dbReference>
<feature type="domain" description="DUF1980" evidence="3">
    <location>
        <begin position="112"/>
        <end position="251"/>
    </location>
</feature>
<organism evidence="4 5">
    <name type="scientific">Clostridium magnum DSM 2767</name>
    <dbReference type="NCBI Taxonomy" id="1121326"/>
    <lineage>
        <taxon>Bacteria</taxon>
        <taxon>Bacillati</taxon>
        <taxon>Bacillota</taxon>
        <taxon>Clostridia</taxon>
        <taxon>Eubacteriales</taxon>
        <taxon>Clostridiaceae</taxon>
        <taxon>Clostridium</taxon>
    </lineage>
</organism>
<dbReference type="Pfam" id="PF09323">
    <property type="entry name" value="DUF1980"/>
    <property type="match status" value="1"/>
</dbReference>
<proteinExistence type="predicted"/>
<keyword evidence="1" id="KW-1133">Transmembrane helix</keyword>
<evidence type="ECO:0000256" key="1">
    <source>
        <dbReference type="SAM" id="Phobius"/>
    </source>
</evidence>
<dbReference type="EMBL" id="LWAE01000003">
    <property type="protein sequence ID" value="KZL91440.1"/>
    <property type="molecule type" value="Genomic_DNA"/>
</dbReference>
<keyword evidence="5" id="KW-1185">Reference proteome</keyword>
<evidence type="ECO:0000259" key="3">
    <source>
        <dbReference type="Pfam" id="PF21537"/>
    </source>
</evidence>
<gene>
    <name evidence="4" type="ORF">CLMAG_31990</name>
</gene>
<dbReference type="PATRIC" id="fig|1121326.3.peg.3230"/>
<dbReference type="Proteomes" id="UP000076603">
    <property type="component" value="Unassembled WGS sequence"/>
</dbReference>